<accession>A0ACD3A282</accession>
<feature type="non-terminal residue" evidence="1">
    <location>
        <position position="211"/>
    </location>
</feature>
<organism evidence="1 2">
    <name type="scientific">Pluteus cervinus</name>
    <dbReference type="NCBI Taxonomy" id="181527"/>
    <lineage>
        <taxon>Eukaryota</taxon>
        <taxon>Fungi</taxon>
        <taxon>Dikarya</taxon>
        <taxon>Basidiomycota</taxon>
        <taxon>Agaricomycotina</taxon>
        <taxon>Agaricomycetes</taxon>
        <taxon>Agaricomycetidae</taxon>
        <taxon>Agaricales</taxon>
        <taxon>Pluteineae</taxon>
        <taxon>Pluteaceae</taxon>
        <taxon>Pluteus</taxon>
    </lineage>
</organism>
<protein>
    <submittedName>
        <fullName evidence="1">Uncharacterized protein</fullName>
    </submittedName>
</protein>
<sequence length="211" mass="23957">MISHVVAFEVPMSEVYTELPPPIEDLDQILAILFTGPCQPAEEDFRRTPLLVRRKQVIRALEWLKLNHRDYKDIGISHKNMGEYPENMPPVSVTWKDSNTNKIVESISQHDMEEEDGVAKGPCPFVVHGISGETIVTESSDKIKAIALKHMNSGGKMLAIGHEKNPQTLFENQQLYPQLFPWLFPYGFGGLGIKGISEQVHKQHLLMYHDK</sequence>
<evidence type="ECO:0000313" key="2">
    <source>
        <dbReference type="Proteomes" id="UP000308600"/>
    </source>
</evidence>
<dbReference type="Proteomes" id="UP000308600">
    <property type="component" value="Unassembled WGS sequence"/>
</dbReference>
<dbReference type="EMBL" id="ML208901">
    <property type="protein sequence ID" value="TFK59754.1"/>
    <property type="molecule type" value="Genomic_DNA"/>
</dbReference>
<keyword evidence="2" id="KW-1185">Reference proteome</keyword>
<reference evidence="1 2" key="1">
    <citation type="journal article" date="2019" name="Nat. Ecol. Evol.">
        <title>Megaphylogeny resolves global patterns of mushroom evolution.</title>
        <authorList>
            <person name="Varga T."/>
            <person name="Krizsan K."/>
            <person name="Foldi C."/>
            <person name="Dima B."/>
            <person name="Sanchez-Garcia M."/>
            <person name="Sanchez-Ramirez S."/>
            <person name="Szollosi G.J."/>
            <person name="Szarkandi J.G."/>
            <person name="Papp V."/>
            <person name="Albert L."/>
            <person name="Andreopoulos W."/>
            <person name="Angelini C."/>
            <person name="Antonin V."/>
            <person name="Barry K.W."/>
            <person name="Bougher N.L."/>
            <person name="Buchanan P."/>
            <person name="Buyck B."/>
            <person name="Bense V."/>
            <person name="Catcheside P."/>
            <person name="Chovatia M."/>
            <person name="Cooper J."/>
            <person name="Damon W."/>
            <person name="Desjardin D."/>
            <person name="Finy P."/>
            <person name="Geml J."/>
            <person name="Haridas S."/>
            <person name="Hughes K."/>
            <person name="Justo A."/>
            <person name="Karasinski D."/>
            <person name="Kautmanova I."/>
            <person name="Kiss B."/>
            <person name="Kocsube S."/>
            <person name="Kotiranta H."/>
            <person name="LaButti K.M."/>
            <person name="Lechner B.E."/>
            <person name="Liimatainen K."/>
            <person name="Lipzen A."/>
            <person name="Lukacs Z."/>
            <person name="Mihaltcheva S."/>
            <person name="Morgado L.N."/>
            <person name="Niskanen T."/>
            <person name="Noordeloos M.E."/>
            <person name="Ohm R.A."/>
            <person name="Ortiz-Santana B."/>
            <person name="Ovrebo C."/>
            <person name="Racz N."/>
            <person name="Riley R."/>
            <person name="Savchenko A."/>
            <person name="Shiryaev A."/>
            <person name="Soop K."/>
            <person name="Spirin V."/>
            <person name="Szebenyi C."/>
            <person name="Tomsovsky M."/>
            <person name="Tulloss R.E."/>
            <person name="Uehling J."/>
            <person name="Grigoriev I.V."/>
            <person name="Vagvolgyi C."/>
            <person name="Papp T."/>
            <person name="Martin F.M."/>
            <person name="Miettinen O."/>
            <person name="Hibbett D.S."/>
            <person name="Nagy L.G."/>
        </authorList>
    </citation>
    <scope>NUCLEOTIDE SEQUENCE [LARGE SCALE GENOMIC DNA]</scope>
    <source>
        <strain evidence="1 2">NL-1719</strain>
    </source>
</reference>
<gene>
    <name evidence="1" type="ORF">BDN72DRAFT_737520</name>
</gene>
<proteinExistence type="predicted"/>
<evidence type="ECO:0000313" key="1">
    <source>
        <dbReference type="EMBL" id="TFK59754.1"/>
    </source>
</evidence>
<name>A0ACD3A282_9AGAR</name>